<feature type="domain" description="Ketoreductase" evidence="4">
    <location>
        <begin position="8"/>
        <end position="188"/>
    </location>
</feature>
<evidence type="ECO:0000259" key="4">
    <source>
        <dbReference type="SMART" id="SM00822"/>
    </source>
</evidence>
<evidence type="ECO:0000256" key="2">
    <source>
        <dbReference type="ARBA" id="ARBA00022857"/>
    </source>
</evidence>
<evidence type="ECO:0000313" key="5">
    <source>
        <dbReference type="EMBL" id="TVY53116.1"/>
    </source>
</evidence>
<dbReference type="OrthoDB" id="47007at2759"/>
<organism evidence="5 6">
    <name type="scientific">Lachnellula cervina</name>
    <dbReference type="NCBI Taxonomy" id="1316786"/>
    <lineage>
        <taxon>Eukaryota</taxon>
        <taxon>Fungi</taxon>
        <taxon>Dikarya</taxon>
        <taxon>Ascomycota</taxon>
        <taxon>Pezizomycotina</taxon>
        <taxon>Leotiomycetes</taxon>
        <taxon>Helotiales</taxon>
        <taxon>Lachnaceae</taxon>
        <taxon>Lachnellula</taxon>
    </lineage>
</organism>
<comment type="caution">
    <text evidence="5">The sequence shown here is derived from an EMBL/GenBank/DDBJ whole genome shotgun (WGS) entry which is preliminary data.</text>
</comment>
<protein>
    <submittedName>
        <fullName evidence="5">Putative oxidoreductase</fullName>
    </submittedName>
</protein>
<dbReference type="EMBL" id="QGMG01000500">
    <property type="protein sequence ID" value="TVY53116.1"/>
    <property type="molecule type" value="Genomic_DNA"/>
</dbReference>
<comment type="similarity">
    <text evidence="1">Belongs to the short-chain dehydrogenases/reductases (SDR) family.</text>
</comment>
<dbReference type="Pfam" id="PF13561">
    <property type="entry name" value="adh_short_C2"/>
    <property type="match status" value="1"/>
</dbReference>
<dbReference type="GO" id="GO:0009688">
    <property type="term" value="P:abscisic acid biosynthetic process"/>
    <property type="evidence" value="ECO:0007669"/>
    <property type="project" value="UniProtKB-ARBA"/>
</dbReference>
<accession>A0A7D8UNJ8</accession>
<dbReference type="InterPro" id="IPR036291">
    <property type="entry name" value="NAD(P)-bd_dom_sf"/>
</dbReference>
<sequence length="254" mass="26774">MENSLAGKVAVISGSDSGIGAQIARELSDFGATVIINYPTASQPLIDRAAAVVSRLKNPGIAVQADISTTTGPQILVDAAVAAYGKIDILVNNAGVAVNLPFEQQSLEHWDRLVNLNGRGTFLLTQAALPHLAQESRIVNICSISARESPPLQTIYAGTKGMVDAFTRVWAKELPAKYGCTVNAVSPGPTKTEGFGAAGEEFLKLMQPVMDKTPVGPRLGETSEVAYAVLMLCLPRASWLNGVHLNACGGLFMQ</sequence>
<evidence type="ECO:0000256" key="3">
    <source>
        <dbReference type="ARBA" id="ARBA00023002"/>
    </source>
</evidence>
<dbReference type="FunFam" id="3.40.50.720:FF:000084">
    <property type="entry name" value="Short-chain dehydrogenase reductase"/>
    <property type="match status" value="1"/>
</dbReference>
<name>A0A7D8UNJ8_9HELO</name>
<proteinExistence type="inferred from homology"/>
<gene>
    <name evidence="5" type="ORF">LCER1_G002529</name>
</gene>
<dbReference type="InterPro" id="IPR057326">
    <property type="entry name" value="KR_dom"/>
</dbReference>
<dbReference type="Gene3D" id="3.40.50.720">
    <property type="entry name" value="NAD(P)-binding Rossmann-like Domain"/>
    <property type="match status" value="1"/>
</dbReference>
<evidence type="ECO:0000256" key="1">
    <source>
        <dbReference type="ARBA" id="ARBA00006484"/>
    </source>
</evidence>
<dbReference type="PANTHER" id="PTHR48107">
    <property type="entry name" value="NADPH-DEPENDENT ALDEHYDE REDUCTASE-LIKE PROTEIN, CHLOROPLASTIC-RELATED"/>
    <property type="match status" value="1"/>
</dbReference>
<dbReference type="InterPro" id="IPR002347">
    <property type="entry name" value="SDR_fam"/>
</dbReference>
<keyword evidence="3" id="KW-0560">Oxidoreductase</keyword>
<dbReference type="PRINTS" id="PR00080">
    <property type="entry name" value="SDRFAMILY"/>
</dbReference>
<dbReference type="GO" id="GO:0016614">
    <property type="term" value="F:oxidoreductase activity, acting on CH-OH group of donors"/>
    <property type="evidence" value="ECO:0007669"/>
    <property type="project" value="UniProtKB-ARBA"/>
</dbReference>
<dbReference type="AlphaFoldDB" id="A0A7D8UNJ8"/>
<dbReference type="Proteomes" id="UP000481288">
    <property type="component" value="Unassembled WGS sequence"/>
</dbReference>
<dbReference type="SUPFAM" id="SSF51735">
    <property type="entry name" value="NAD(P)-binding Rossmann-fold domains"/>
    <property type="match status" value="1"/>
</dbReference>
<dbReference type="PRINTS" id="PR00081">
    <property type="entry name" value="GDHRDH"/>
</dbReference>
<reference evidence="5 6" key="1">
    <citation type="submission" date="2018-05" db="EMBL/GenBank/DDBJ databases">
        <title>Whole genome sequencing for identification of molecular markers to develop diagnostic detection tools for the regulated plant pathogen Lachnellula willkommii.</title>
        <authorList>
            <person name="Giroux E."/>
            <person name="Bilodeau G."/>
        </authorList>
    </citation>
    <scope>NUCLEOTIDE SEQUENCE [LARGE SCALE GENOMIC DNA]</scope>
    <source>
        <strain evidence="5 6">CBS 625.97</strain>
    </source>
</reference>
<evidence type="ECO:0000313" key="6">
    <source>
        <dbReference type="Proteomes" id="UP000481288"/>
    </source>
</evidence>
<keyword evidence="6" id="KW-1185">Reference proteome</keyword>
<dbReference type="SMART" id="SM00822">
    <property type="entry name" value="PKS_KR"/>
    <property type="match status" value="1"/>
</dbReference>
<dbReference type="PANTHER" id="PTHR48107:SF7">
    <property type="entry name" value="RE15974P"/>
    <property type="match status" value="1"/>
</dbReference>
<keyword evidence="2" id="KW-0521">NADP</keyword>